<evidence type="ECO:0000313" key="1">
    <source>
        <dbReference type="EMBL" id="QDT15575.1"/>
    </source>
</evidence>
<dbReference type="SUPFAM" id="SSF48371">
    <property type="entry name" value="ARM repeat"/>
    <property type="match status" value="1"/>
</dbReference>
<dbReference type="PANTHER" id="PTHR12697:SF5">
    <property type="entry name" value="DEOXYHYPUSINE HYDROXYLASE"/>
    <property type="match status" value="1"/>
</dbReference>
<dbReference type="InterPro" id="IPR011989">
    <property type="entry name" value="ARM-like"/>
</dbReference>
<dbReference type="Proteomes" id="UP000318741">
    <property type="component" value="Chromosome"/>
</dbReference>
<dbReference type="EMBL" id="CP036265">
    <property type="protein sequence ID" value="QDT15575.1"/>
    <property type="molecule type" value="Genomic_DNA"/>
</dbReference>
<sequence length="716" mass="76535">MSAALCLALLAAAPPDDGVDWVKATPQEWAVRLSVASGFGEERNGGDFAEALQELAALGPRAREAALLEILAEGGNPAGRRLYDADKAVEALAVDGVPAVIAAIVSDRAWLRKVGWRAAGRLFPRENDAVPADPALATALIAVAEPGLSDADRAVEFLEAEIFLNRVRGPAVHVALTLFDHPAPRVRSAAAEAIAVAFRRDNYRPNEEPPLSASDAAARAAGIRALRLAATDDPDPAVRTAAVESLTRLGAGSELVLDHLLVRVLAFGSESGSREVGQLFAALQALSRYPEHAAEARTVLAPHAREAVPENPREFFAAGENFEWGPDAFGFERAVGLLVQDETWRKDAIDMLGWMGPAASSELPRLVPLLGEAGAAVEANSDRWDEGEFRLFVAQTVAKIDPGHPALPDLVFPRIPEIPEDLPNDLPAEATPAERKAWLERWKKVERALWRPASVLWAMGPHAAPALPQLRPHLTRYRSERPNTAVVLAVAGAGPLPDDLLPIYAAQGHRFTVHETQWVLRSAGARALPALAAALAVASQADAEVVADPDAGMFSETIEDLYRSLESATVDRSVSLKFRLESLTKMRPADLAERRDVLTAAIVPLTRDEDLMVQGWALAALQTVRPDDPAAFLAAAADDDPRIRGAAVRALGAYGEEESVKPVLATALKDRYATVRLPAIRAWRAAGFDEESLGPLRDDPNPAVRLAARDAGAAGA</sequence>
<dbReference type="RefSeq" id="WP_145358488.1">
    <property type="nucleotide sequence ID" value="NZ_CP036265.1"/>
</dbReference>
<evidence type="ECO:0000313" key="2">
    <source>
        <dbReference type="Proteomes" id="UP000318741"/>
    </source>
</evidence>
<dbReference type="InterPro" id="IPR016024">
    <property type="entry name" value="ARM-type_fold"/>
</dbReference>
<keyword evidence="2" id="KW-1185">Reference proteome</keyword>
<organism evidence="1 2">
    <name type="scientific">Alienimonas californiensis</name>
    <dbReference type="NCBI Taxonomy" id="2527989"/>
    <lineage>
        <taxon>Bacteria</taxon>
        <taxon>Pseudomonadati</taxon>
        <taxon>Planctomycetota</taxon>
        <taxon>Planctomycetia</taxon>
        <taxon>Planctomycetales</taxon>
        <taxon>Planctomycetaceae</taxon>
        <taxon>Alienimonas</taxon>
    </lineage>
</organism>
<proteinExistence type="predicted"/>
<dbReference type="AlphaFoldDB" id="A0A517P8A2"/>
<dbReference type="Pfam" id="PF13646">
    <property type="entry name" value="HEAT_2"/>
    <property type="match status" value="1"/>
</dbReference>
<name>A0A517P8A2_9PLAN</name>
<dbReference type="Gene3D" id="1.25.10.10">
    <property type="entry name" value="Leucine-rich Repeat Variant"/>
    <property type="match status" value="2"/>
</dbReference>
<dbReference type="PANTHER" id="PTHR12697">
    <property type="entry name" value="PBS LYASE HEAT-LIKE PROTEIN"/>
    <property type="match status" value="1"/>
</dbReference>
<protein>
    <submittedName>
        <fullName evidence="1">HEAT repeat protein</fullName>
    </submittedName>
</protein>
<gene>
    <name evidence="1" type="ORF">CA12_16600</name>
</gene>
<reference evidence="1 2" key="1">
    <citation type="submission" date="2019-02" db="EMBL/GenBank/DDBJ databases">
        <title>Deep-cultivation of Planctomycetes and their phenomic and genomic characterization uncovers novel biology.</title>
        <authorList>
            <person name="Wiegand S."/>
            <person name="Jogler M."/>
            <person name="Boedeker C."/>
            <person name="Pinto D."/>
            <person name="Vollmers J."/>
            <person name="Rivas-Marin E."/>
            <person name="Kohn T."/>
            <person name="Peeters S.H."/>
            <person name="Heuer A."/>
            <person name="Rast P."/>
            <person name="Oberbeckmann S."/>
            <person name="Bunk B."/>
            <person name="Jeske O."/>
            <person name="Meyerdierks A."/>
            <person name="Storesund J.E."/>
            <person name="Kallscheuer N."/>
            <person name="Luecker S."/>
            <person name="Lage O.M."/>
            <person name="Pohl T."/>
            <person name="Merkel B.J."/>
            <person name="Hornburger P."/>
            <person name="Mueller R.-W."/>
            <person name="Bruemmer F."/>
            <person name="Labrenz M."/>
            <person name="Spormann A.M."/>
            <person name="Op den Camp H."/>
            <person name="Overmann J."/>
            <person name="Amann R."/>
            <person name="Jetten M.S.M."/>
            <person name="Mascher T."/>
            <person name="Medema M.H."/>
            <person name="Devos D.P."/>
            <person name="Kaster A.-K."/>
            <person name="Ovreas L."/>
            <person name="Rohde M."/>
            <person name="Galperin M.Y."/>
            <person name="Jogler C."/>
        </authorList>
    </citation>
    <scope>NUCLEOTIDE SEQUENCE [LARGE SCALE GENOMIC DNA]</scope>
    <source>
        <strain evidence="1 2">CA12</strain>
    </source>
</reference>
<dbReference type="KEGG" id="acaf:CA12_16600"/>
<dbReference type="GO" id="GO:0016491">
    <property type="term" value="F:oxidoreductase activity"/>
    <property type="evidence" value="ECO:0007669"/>
    <property type="project" value="TreeGrafter"/>
</dbReference>
<accession>A0A517P8A2</accession>